<accession>A0A8H7I632</accession>
<reference evidence="2" key="1">
    <citation type="submission" date="2020-09" db="EMBL/GenBank/DDBJ databases">
        <title>Comparative genome analyses of four rice-infecting Rhizoctonia solani isolates reveal extensive enrichment of homogalacturonan modification genes.</title>
        <authorList>
            <person name="Lee D.-Y."/>
            <person name="Jeon J."/>
            <person name="Kim K.-T."/>
            <person name="Cheong K."/>
            <person name="Song H."/>
            <person name="Choi G."/>
            <person name="Ko J."/>
            <person name="Opiyo S.O."/>
            <person name="Zuo S."/>
            <person name="Madhav S."/>
            <person name="Lee Y.-H."/>
            <person name="Wang G.-L."/>
        </authorList>
    </citation>
    <scope>NUCLEOTIDE SEQUENCE</scope>
    <source>
        <strain evidence="2">AG1-IA B2</strain>
    </source>
</reference>
<name>A0A8H7I632_9AGAM</name>
<evidence type="ECO:0000256" key="1">
    <source>
        <dbReference type="SAM" id="MobiDB-lite"/>
    </source>
</evidence>
<feature type="region of interest" description="Disordered" evidence="1">
    <location>
        <begin position="723"/>
        <end position="745"/>
    </location>
</feature>
<feature type="compositionally biased region" description="Basic and acidic residues" evidence="1">
    <location>
        <begin position="360"/>
        <end position="377"/>
    </location>
</feature>
<proteinExistence type="predicted"/>
<organism evidence="2 3">
    <name type="scientific">Rhizoctonia solani</name>
    <dbReference type="NCBI Taxonomy" id="456999"/>
    <lineage>
        <taxon>Eukaryota</taxon>
        <taxon>Fungi</taxon>
        <taxon>Dikarya</taxon>
        <taxon>Basidiomycota</taxon>
        <taxon>Agaricomycotina</taxon>
        <taxon>Agaricomycetes</taxon>
        <taxon>Cantharellales</taxon>
        <taxon>Ceratobasidiaceae</taxon>
        <taxon>Rhizoctonia</taxon>
    </lineage>
</organism>
<gene>
    <name evidence="2" type="ORF">RHS01_08221</name>
</gene>
<dbReference type="EMBL" id="JACYCF010000017">
    <property type="protein sequence ID" value="KAF8751685.1"/>
    <property type="molecule type" value="Genomic_DNA"/>
</dbReference>
<sequence>MELDLGPRTWGTRLPAYGKSGTVEGTVKVHSFRHVDRIVVRLIGKLHASHILNHIPTLSQTHTIISREIEVWSAKAPLSSTLAEESQLRFSFTLDKAERGGLEADCIPPSATVQLNRANGRIAYAIRVDMYRRGLHLHEMIQTEILHLPRTTGHYSRPFIPESGNEKRPSISEEEWDRLRLERESGKGSKGRSSLVYLKEPELLLPRDLRFPSGEDIPFLLCLPTIPETVSHLSVQLVRLSTVQTRAGAIRQAKIVSEGCIYDHSEPGSYPKSAIQGTINSGEAEKDVSWSFGTLLSVSHEIRVSLSLSTTGPSWKLTQPIELTSHEWRGEQSTGLPSLGSSTASRTSHHNAQTTTTLARRSETIKARKEQSNRMDAKPQLLSSVSKNHRLMVLYLVWSKSVLGSIPKAARWMVRESPAVEVINGYTSGKSKNPDPPAKFELCLPPLYLHPTSTAPSTIPPPYLIYLKLECPKRMSPSPQIDATRQSLLGIYYEAGLYSSWPTVLIVAPVELDMEMLPSYSPEVLPGYELTPTASITSSSGPRSSLSPSHSSYVYRSARMELDLGPQRWGTRLPAYGRGGMVQGTVAVRTFRHVDKVVVRSHMIVNKTIGLWPSEASSSTSSAQGDSFPFSFVLEGDDEAARPIPASGSTQLTRAQASVAYVVRVHMYRRGIHLHETLQTEILYIPRTISRYYPPFMPELGNEKRPQISESEWHSDDLLLERSRTSSEPSAGYKSEAGSSSGSTVEKIPRLWVPRDLRYPSGKSIPFMLSLPTARADSASDIESGIEVQLVRVSTIQTRAGVVQQASTVSRGRIQPSRDQGRTRTLRGTIDTGSAGKDFSWNFESLISNAYEVRATIKSSTAGLVWRLIKGVELTTHEWSGERAGRIPSLDSPVTSRTGAHIVRVNF</sequence>
<feature type="region of interest" description="Disordered" evidence="1">
    <location>
        <begin position="327"/>
        <end position="377"/>
    </location>
</feature>
<dbReference type="AlphaFoldDB" id="A0A8H7I632"/>
<evidence type="ECO:0000313" key="2">
    <source>
        <dbReference type="EMBL" id="KAF8751685.1"/>
    </source>
</evidence>
<evidence type="ECO:0000313" key="3">
    <source>
        <dbReference type="Proteomes" id="UP000614334"/>
    </source>
</evidence>
<protein>
    <submittedName>
        <fullName evidence="2">Uncharacterized protein</fullName>
    </submittedName>
</protein>
<dbReference type="Proteomes" id="UP000614334">
    <property type="component" value="Unassembled WGS sequence"/>
</dbReference>
<comment type="caution">
    <text evidence="2">The sequence shown here is derived from an EMBL/GenBank/DDBJ whole genome shotgun (WGS) entry which is preliminary data.</text>
</comment>
<feature type="compositionally biased region" description="Polar residues" evidence="1">
    <location>
        <begin position="331"/>
        <end position="359"/>
    </location>
</feature>